<dbReference type="Pfam" id="PF02263">
    <property type="entry name" value="GBP"/>
    <property type="match status" value="1"/>
</dbReference>
<proteinExistence type="inferred from homology"/>
<name>A0A9N9S1M6_9DIPT</name>
<feature type="compositionally biased region" description="Basic and acidic residues" evidence="4">
    <location>
        <begin position="509"/>
        <end position="518"/>
    </location>
</feature>
<evidence type="ECO:0000256" key="1">
    <source>
        <dbReference type="ARBA" id="ARBA00022741"/>
    </source>
</evidence>
<dbReference type="InterPro" id="IPR027417">
    <property type="entry name" value="P-loop_NTPase"/>
</dbReference>
<evidence type="ECO:0000256" key="2">
    <source>
        <dbReference type="ARBA" id="ARBA00023134"/>
    </source>
</evidence>
<reference evidence="6" key="2">
    <citation type="submission" date="2022-10" db="EMBL/GenBank/DDBJ databases">
        <authorList>
            <consortium name="ENA_rothamsted_submissions"/>
            <consortium name="culmorum"/>
            <person name="King R."/>
        </authorList>
    </citation>
    <scope>NUCLEOTIDE SEQUENCE</scope>
</reference>
<dbReference type="InterPro" id="IPR015894">
    <property type="entry name" value="Guanylate-bd_N"/>
</dbReference>
<keyword evidence="2" id="KW-0342">GTP-binding</keyword>
<dbReference type="Gene3D" id="1.20.58.420">
    <property type="entry name" value="AHSP"/>
    <property type="match status" value="1"/>
</dbReference>
<accession>A0A9N9S1M6</accession>
<protein>
    <recommendedName>
        <fullName evidence="5">GB1/RHD3-type G domain-containing protein</fullName>
    </recommendedName>
</protein>
<dbReference type="InterPro" id="IPR030386">
    <property type="entry name" value="G_GB1_RHD3_dom"/>
</dbReference>
<dbReference type="Proteomes" id="UP001153620">
    <property type="component" value="Chromosome 3"/>
</dbReference>
<evidence type="ECO:0000313" key="7">
    <source>
        <dbReference type="Proteomes" id="UP001153620"/>
    </source>
</evidence>
<dbReference type="EMBL" id="OU895879">
    <property type="protein sequence ID" value="CAG9809586.1"/>
    <property type="molecule type" value="Genomic_DNA"/>
</dbReference>
<evidence type="ECO:0000256" key="4">
    <source>
        <dbReference type="SAM" id="MobiDB-lite"/>
    </source>
</evidence>
<evidence type="ECO:0000256" key="3">
    <source>
        <dbReference type="PROSITE-ProRule" id="PRU01052"/>
    </source>
</evidence>
<sequence>MSGEPLNIVRFVNSKVEYDKGALEGLLLHPDVKDRKLIFISIVGAFRRGKSFFLGYCLRYLYAHYKSIKNPHNLINNPNWMGAADTPLQGFTWRSGTQRDTTGIIFWSDVFLVDLPNGEKAAMIIADSQGLFDTETSTADNSKIFSLVTLMTSMEILNLQGIIQEDHLQYLQFATEYAKFTTNQSGQSQKPFQNFMFLIRDWSNPDEYPFGYEGGRKYLDEILVVKPHHPAELKSVREYIKSSFDKLTCSLLPYPGKTVARDSNYDGRWAPMDEDFLNELKLLIPKLLSVEHLTTKKINGIDMTGALANEYFQQFLNIFQSSTVVQPQSIYETTIDKFMTSLVNRCFDIYKNFVNNSVNGIQNEDQINNVFNTSKGSAMSTFDNEKKMGSPAHAANYRAILNTRIDNDSVGWKGTTMAKILKVREDQRRAEEAAREAARLQREREEQERLARERQAQLEREAAERAAEAARQAEILRQQQLAIQAEQERQRLAEEQRQREIAEQQRIEAERAAEAERNRPRKRKKKCSIM</sequence>
<dbReference type="PANTHER" id="PTHR10751">
    <property type="entry name" value="GUANYLATE BINDING PROTEIN"/>
    <property type="match status" value="1"/>
</dbReference>
<gene>
    <name evidence="6" type="ORF">CHIRRI_LOCUS12407</name>
</gene>
<dbReference type="PROSITE" id="PS51715">
    <property type="entry name" value="G_GB1_RHD3"/>
    <property type="match status" value="1"/>
</dbReference>
<keyword evidence="7" id="KW-1185">Reference proteome</keyword>
<evidence type="ECO:0000313" key="6">
    <source>
        <dbReference type="EMBL" id="CAG9809586.1"/>
    </source>
</evidence>
<dbReference type="GO" id="GO:0005525">
    <property type="term" value="F:GTP binding"/>
    <property type="evidence" value="ECO:0007669"/>
    <property type="project" value="UniProtKB-KW"/>
</dbReference>
<feature type="domain" description="GB1/RHD3-type G" evidence="5">
    <location>
        <begin position="34"/>
        <end position="292"/>
    </location>
</feature>
<keyword evidence="1" id="KW-0547">Nucleotide-binding</keyword>
<dbReference type="OrthoDB" id="2135133at2759"/>
<dbReference type="SUPFAM" id="SSF52540">
    <property type="entry name" value="P-loop containing nucleoside triphosphate hydrolases"/>
    <property type="match status" value="1"/>
</dbReference>
<reference evidence="6" key="1">
    <citation type="submission" date="2022-01" db="EMBL/GenBank/DDBJ databases">
        <authorList>
            <person name="King R."/>
        </authorList>
    </citation>
    <scope>NUCLEOTIDE SEQUENCE</scope>
</reference>
<feature type="region of interest" description="Disordered" evidence="4">
    <location>
        <begin position="509"/>
        <end position="530"/>
    </location>
</feature>
<feature type="compositionally biased region" description="Basic residues" evidence="4">
    <location>
        <begin position="519"/>
        <end position="530"/>
    </location>
</feature>
<dbReference type="Gene3D" id="3.40.50.300">
    <property type="entry name" value="P-loop containing nucleotide triphosphate hydrolases"/>
    <property type="match status" value="1"/>
</dbReference>
<dbReference type="AlphaFoldDB" id="A0A9N9S1M6"/>
<evidence type="ECO:0000259" key="5">
    <source>
        <dbReference type="PROSITE" id="PS51715"/>
    </source>
</evidence>
<organism evidence="6 7">
    <name type="scientific">Chironomus riparius</name>
    <dbReference type="NCBI Taxonomy" id="315576"/>
    <lineage>
        <taxon>Eukaryota</taxon>
        <taxon>Metazoa</taxon>
        <taxon>Ecdysozoa</taxon>
        <taxon>Arthropoda</taxon>
        <taxon>Hexapoda</taxon>
        <taxon>Insecta</taxon>
        <taxon>Pterygota</taxon>
        <taxon>Neoptera</taxon>
        <taxon>Endopterygota</taxon>
        <taxon>Diptera</taxon>
        <taxon>Nematocera</taxon>
        <taxon>Chironomoidea</taxon>
        <taxon>Chironomidae</taxon>
        <taxon>Chironominae</taxon>
        <taxon>Chironomus</taxon>
    </lineage>
</organism>
<comment type="similarity">
    <text evidence="3">Belongs to the TRAFAC class dynamin-like GTPase superfamily. GB1/RHD3 GTPase family.</text>
</comment>
<dbReference type="GO" id="GO:0003924">
    <property type="term" value="F:GTPase activity"/>
    <property type="evidence" value="ECO:0007669"/>
    <property type="project" value="InterPro"/>
</dbReference>